<dbReference type="InterPro" id="IPR002885">
    <property type="entry name" value="PPR_rpt"/>
</dbReference>
<dbReference type="Proteomes" id="UP001054902">
    <property type="component" value="Unassembled WGS sequence"/>
</dbReference>
<gene>
    <name evidence="3" type="ORF">CTEN210_11408</name>
</gene>
<keyword evidence="4" id="KW-1185">Reference proteome</keyword>
<dbReference type="PROSITE" id="PS51375">
    <property type="entry name" value="PPR"/>
    <property type="match status" value="1"/>
</dbReference>
<dbReference type="NCBIfam" id="TIGR00756">
    <property type="entry name" value="PPR"/>
    <property type="match status" value="1"/>
</dbReference>
<dbReference type="EMBL" id="BLLK01000047">
    <property type="protein sequence ID" value="GFH54932.1"/>
    <property type="molecule type" value="Genomic_DNA"/>
</dbReference>
<dbReference type="Pfam" id="PF01535">
    <property type="entry name" value="PPR"/>
    <property type="match status" value="1"/>
</dbReference>
<dbReference type="Pfam" id="PF13812">
    <property type="entry name" value="PPR_3"/>
    <property type="match status" value="2"/>
</dbReference>
<protein>
    <recommendedName>
        <fullName evidence="5">Pentacotripeptide-repeat region of PRORP domain-containing protein</fullName>
    </recommendedName>
</protein>
<sequence length="823" mass="93285">MFRIRARNAITSLARRYLFTSSTFQPINNVLVAPASTSSKFRFFSTNIESFKELNQKCLDLLENKDNLHESRLSADIIKLMEEWTPLWASAGKHFVRNHDSREDDIRSSGADVLDRLAHLLLDVRKVYSNTKQDRTMYDHALSLSLSFWSKCPPSLENGERAEALLRRMIKEGVLDVSRASRKKLEVAYGSVIQAYSISIDRDGSNGALKAIACLNELETNLDSHASVRIQNSAIHGCALRGMVVEAEKILDNLEKASKNHSEIFPDVLTYSSCLNAYSKHKGKVNGKPLSLRAEELLDRMMKRYEETGDVRVRPNQYTFGTAISLFATSPSKSNAKDADRILQRLIEFHEKESLKGNLLSTEEEMDYSTEPGTGHFVSCLLAYQRRQDIQRIEELLFQMESLYQAGNDKVKPDYRCFVIYLDALSKAGESEKAEEVLTRIENLFAEDESFSLNNYGYNLCIDAWTRSRKGSMVNREEHARAIVQRMKDLAMQTQNDSLLPDMHTYTSLMGTILKDRKSDIDKKCEDIITLMENGDKNVKPDAVAYNHLICAYQISRKPEKTESILERMQASGVRPNIICYNSVLNAYGKNVNDQSILKVLKILEKMESIDMVKPLSYAICVDALARSNRIDRVEEANEIFGRCLDRFQNKSGKDALDRTIFDAMLNVHLRSDDASKARNALNVIKLMGDNGIEPSIISYNIVISTCSRIPERADTKSKKLAVEISARTMDVIRNSSHLKANDTTYLNLLWVCSNISEMKERRATLAAIFRMCCNDGLLTPKALSALKQLDHNLFWKLVGEEKRGGRVEISSLDASWSARAKR</sequence>
<evidence type="ECO:0000256" key="1">
    <source>
        <dbReference type="ARBA" id="ARBA00022737"/>
    </source>
</evidence>
<dbReference type="InterPro" id="IPR016024">
    <property type="entry name" value="ARM-type_fold"/>
</dbReference>
<accession>A0AAD3H8V9</accession>
<dbReference type="PANTHER" id="PTHR47942">
    <property type="entry name" value="TETRATRICOPEPTIDE REPEAT (TPR)-LIKE SUPERFAMILY PROTEIN-RELATED"/>
    <property type="match status" value="1"/>
</dbReference>
<reference evidence="3 4" key="1">
    <citation type="journal article" date="2021" name="Sci. Rep.">
        <title>The genome of the diatom Chaetoceros tenuissimus carries an ancient integrated fragment of an extant virus.</title>
        <authorList>
            <person name="Hongo Y."/>
            <person name="Kimura K."/>
            <person name="Takaki Y."/>
            <person name="Yoshida Y."/>
            <person name="Baba S."/>
            <person name="Kobayashi G."/>
            <person name="Nagasaki K."/>
            <person name="Hano T."/>
            <person name="Tomaru Y."/>
        </authorList>
    </citation>
    <scope>NUCLEOTIDE SEQUENCE [LARGE SCALE GENOMIC DNA]</scope>
    <source>
        <strain evidence="3 4">NIES-3715</strain>
    </source>
</reference>
<dbReference type="PANTHER" id="PTHR47942:SF63">
    <property type="entry name" value="PENTATRICOPEPTIDE REPEAT-CONTAINING PROTEIN"/>
    <property type="match status" value="1"/>
</dbReference>
<comment type="caution">
    <text evidence="3">The sequence shown here is derived from an EMBL/GenBank/DDBJ whole genome shotgun (WGS) entry which is preliminary data.</text>
</comment>
<evidence type="ECO:0008006" key="5">
    <source>
        <dbReference type="Google" id="ProtNLM"/>
    </source>
</evidence>
<proteinExistence type="predicted"/>
<dbReference type="Gene3D" id="1.25.40.10">
    <property type="entry name" value="Tetratricopeptide repeat domain"/>
    <property type="match status" value="4"/>
</dbReference>
<dbReference type="InterPro" id="IPR051222">
    <property type="entry name" value="PPR/CCM1_RNA-binding"/>
</dbReference>
<evidence type="ECO:0000256" key="2">
    <source>
        <dbReference type="PROSITE-ProRule" id="PRU00708"/>
    </source>
</evidence>
<dbReference type="SUPFAM" id="SSF48371">
    <property type="entry name" value="ARM repeat"/>
    <property type="match status" value="1"/>
</dbReference>
<organism evidence="3 4">
    <name type="scientific">Chaetoceros tenuissimus</name>
    <dbReference type="NCBI Taxonomy" id="426638"/>
    <lineage>
        <taxon>Eukaryota</taxon>
        <taxon>Sar</taxon>
        <taxon>Stramenopiles</taxon>
        <taxon>Ochrophyta</taxon>
        <taxon>Bacillariophyta</taxon>
        <taxon>Coscinodiscophyceae</taxon>
        <taxon>Chaetocerotophycidae</taxon>
        <taxon>Chaetocerotales</taxon>
        <taxon>Chaetocerotaceae</taxon>
        <taxon>Chaetoceros</taxon>
    </lineage>
</organism>
<feature type="repeat" description="PPR" evidence="2">
    <location>
        <begin position="542"/>
        <end position="576"/>
    </location>
</feature>
<name>A0AAD3H8V9_9STRA</name>
<dbReference type="AlphaFoldDB" id="A0AAD3H8V9"/>
<dbReference type="InterPro" id="IPR011990">
    <property type="entry name" value="TPR-like_helical_dom_sf"/>
</dbReference>
<evidence type="ECO:0000313" key="3">
    <source>
        <dbReference type="EMBL" id="GFH54932.1"/>
    </source>
</evidence>
<evidence type="ECO:0000313" key="4">
    <source>
        <dbReference type="Proteomes" id="UP001054902"/>
    </source>
</evidence>
<keyword evidence="1" id="KW-0677">Repeat</keyword>